<dbReference type="AlphaFoldDB" id="A0AAE0JGZ3"/>
<reference evidence="10" key="2">
    <citation type="submission" date="2023-06" db="EMBL/GenBank/DDBJ databases">
        <authorList>
            <consortium name="Lawrence Berkeley National Laboratory"/>
            <person name="Haridas S."/>
            <person name="Hensen N."/>
            <person name="Bonometti L."/>
            <person name="Westerberg I."/>
            <person name="Brannstrom I.O."/>
            <person name="Guillou S."/>
            <person name="Cros-Aarteil S."/>
            <person name="Calhoun S."/>
            <person name="Kuo A."/>
            <person name="Mondo S."/>
            <person name="Pangilinan J."/>
            <person name="Riley R."/>
            <person name="Labutti K."/>
            <person name="Andreopoulos B."/>
            <person name="Lipzen A."/>
            <person name="Chen C."/>
            <person name="Yanf M."/>
            <person name="Daum C."/>
            <person name="Ng V."/>
            <person name="Clum A."/>
            <person name="Steindorff A."/>
            <person name="Ohm R."/>
            <person name="Martin F."/>
            <person name="Silar P."/>
            <person name="Natvig D."/>
            <person name="Lalanne C."/>
            <person name="Gautier V."/>
            <person name="Ament-Velasquez S.L."/>
            <person name="Kruys A."/>
            <person name="Hutchinson M.I."/>
            <person name="Powell A.J."/>
            <person name="Barry K."/>
            <person name="Miller A.N."/>
            <person name="Grigoriev I.V."/>
            <person name="Debuchy R."/>
            <person name="Gladieux P."/>
            <person name="Thoren M.H."/>
            <person name="Johannesson H."/>
        </authorList>
    </citation>
    <scope>NUCLEOTIDE SEQUENCE</scope>
    <source>
        <strain evidence="10">CBS 560.94</strain>
    </source>
</reference>
<evidence type="ECO:0000256" key="4">
    <source>
        <dbReference type="ARBA" id="ARBA00022525"/>
    </source>
</evidence>
<feature type="region of interest" description="Disordered" evidence="8">
    <location>
        <begin position="139"/>
        <end position="166"/>
    </location>
</feature>
<dbReference type="InterPro" id="IPR050732">
    <property type="entry name" value="Beta-glucan_modifiers"/>
</dbReference>
<feature type="region of interest" description="Disordered" evidence="8">
    <location>
        <begin position="65"/>
        <end position="84"/>
    </location>
</feature>
<evidence type="ECO:0000256" key="9">
    <source>
        <dbReference type="SAM" id="SignalP"/>
    </source>
</evidence>
<evidence type="ECO:0000256" key="5">
    <source>
        <dbReference type="ARBA" id="ARBA00022729"/>
    </source>
</evidence>
<keyword evidence="5 9" id="KW-0732">Signal</keyword>
<dbReference type="PANTHER" id="PTHR16631">
    <property type="entry name" value="GLUCAN 1,3-BETA-GLUCOSIDASE"/>
    <property type="match status" value="1"/>
</dbReference>
<comment type="subcellular location">
    <subcellularLocation>
        <location evidence="1">Secreted</location>
        <location evidence="1">Cell wall</location>
    </subcellularLocation>
</comment>
<feature type="chain" id="PRO_5041917410" evidence="9">
    <location>
        <begin position="23"/>
        <end position="528"/>
    </location>
</feature>
<feature type="signal peptide" evidence="9">
    <location>
        <begin position="1"/>
        <end position="22"/>
    </location>
</feature>
<evidence type="ECO:0000256" key="6">
    <source>
        <dbReference type="ARBA" id="ARBA00022801"/>
    </source>
</evidence>
<gene>
    <name evidence="10" type="ORF">B0H65DRAFT_521533</name>
</gene>
<keyword evidence="4" id="KW-0964">Secreted</keyword>
<dbReference type="GO" id="GO:0042973">
    <property type="term" value="F:glucan endo-1,3-beta-D-glucosidase activity"/>
    <property type="evidence" value="ECO:0007669"/>
    <property type="project" value="TreeGrafter"/>
</dbReference>
<evidence type="ECO:0000313" key="10">
    <source>
        <dbReference type="EMBL" id="KAK3347476.1"/>
    </source>
</evidence>
<name>A0AAE0JGZ3_9PEZI</name>
<organism evidence="10 11">
    <name type="scientific">Neurospora tetraspora</name>
    <dbReference type="NCBI Taxonomy" id="94610"/>
    <lineage>
        <taxon>Eukaryota</taxon>
        <taxon>Fungi</taxon>
        <taxon>Dikarya</taxon>
        <taxon>Ascomycota</taxon>
        <taxon>Pezizomycotina</taxon>
        <taxon>Sordariomycetes</taxon>
        <taxon>Sordariomycetidae</taxon>
        <taxon>Sordariales</taxon>
        <taxon>Sordariaceae</taxon>
        <taxon>Neurospora</taxon>
    </lineage>
</organism>
<dbReference type="RefSeq" id="XP_062682558.1">
    <property type="nucleotide sequence ID" value="XM_062828753.1"/>
</dbReference>
<evidence type="ECO:0000256" key="1">
    <source>
        <dbReference type="ARBA" id="ARBA00004191"/>
    </source>
</evidence>
<dbReference type="SUPFAM" id="SSF51445">
    <property type="entry name" value="(Trans)glycosidases"/>
    <property type="match status" value="1"/>
</dbReference>
<evidence type="ECO:0000256" key="7">
    <source>
        <dbReference type="RuleBase" id="RU004335"/>
    </source>
</evidence>
<evidence type="ECO:0000256" key="8">
    <source>
        <dbReference type="SAM" id="MobiDB-lite"/>
    </source>
</evidence>
<dbReference type="GO" id="GO:0005975">
    <property type="term" value="P:carbohydrate metabolic process"/>
    <property type="evidence" value="ECO:0007669"/>
    <property type="project" value="InterPro"/>
</dbReference>
<dbReference type="GO" id="GO:0009986">
    <property type="term" value="C:cell surface"/>
    <property type="evidence" value="ECO:0007669"/>
    <property type="project" value="TreeGrafter"/>
</dbReference>
<dbReference type="GO" id="GO:0009277">
    <property type="term" value="C:fungal-type cell wall"/>
    <property type="evidence" value="ECO:0007669"/>
    <property type="project" value="TreeGrafter"/>
</dbReference>
<dbReference type="InterPro" id="IPR000490">
    <property type="entry name" value="Glyco_hydro_17"/>
</dbReference>
<keyword evidence="3" id="KW-0134">Cell wall</keyword>
<comment type="caution">
    <text evidence="10">The sequence shown here is derived from an EMBL/GenBank/DDBJ whole genome shotgun (WGS) entry which is preliminary data.</text>
</comment>
<reference evidence="10" key="1">
    <citation type="journal article" date="2023" name="Mol. Phylogenet. Evol.">
        <title>Genome-scale phylogeny and comparative genomics of the fungal order Sordariales.</title>
        <authorList>
            <person name="Hensen N."/>
            <person name="Bonometti L."/>
            <person name="Westerberg I."/>
            <person name="Brannstrom I.O."/>
            <person name="Guillou S."/>
            <person name="Cros-Aarteil S."/>
            <person name="Calhoun S."/>
            <person name="Haridas S."/>
            <person name="Kuo A."/>
            <person name="Mondo S."/>
            <person name="Pangilinan J."/>
            <person name="Riley R."/>
            <person name="LaButti K."/>
            <person name="Andreopoulos B."/>
            <person name="Lipzen A."/>
            <person name="Chen C."/>
            <person name="Yan M."/>
            <person name="Daum C."/>
            <person name="Ng V."/>
            <person name="Clum A."/>
            <person name="Steindorff A."/>
            <person name="Ohm R.A."/>
            <person name="Martin F."/>
            <person name="Silar P."/>
            <person name="Natvig D.O."/>
            <person name="Lalanne C."/>
            <person name="Gautier V."/>
            <person name="Ament-Velasquez S.L."/>
            <person name="Kruys A."/>
            <person name="Hutchinson M.I."/>
            <person name="Powell A.J."/>
            <person name="Barry K."/>
            <person name="Miller A.N."/>
            <person name="Grigoriev I.V."/>
            <person name="Debuchy R."/>
            <person name="Gladieux P."/>
            <person name="Hiltunen Thoren M."/>
            <person name="Johannesson H."/>
        </authorList>
    </citation>
    <scope>NUCLEOTIDE SEQUENCE</scope>
    <source>
        <strain evidence="10">CBS 560.94</strain>
    </source>
</reference>
<dbReference type="GO" id="GO:0005576">
    <property type="term" value="C:extracellular region"/>
    <property type="evidence" value="ECO:0007669"/>
    <property type="project" value="TreeGrafter"/>
</dbReference>
<keyword evidence="11" id="KW-1185">Reference proteome</keyword>
<dbReference type="EMBL" id="JAUEPP010000003">
    <property type="protein sequence ID" value="KAK3347476.1"/>
    <property type="molecule type" value="Genomic_DNA"/>
</dbReference>
<protein>
    <submittedName>
        <fullName evidence="10">Glycoside hydrolase superfamily</fullName>
    </submittedName>
</protein>
<dbReference type="Proteomes" id="UP001278500">
    <property type="component" value="Unassembled WGS sequence"/>
</dbReference>
<dbReference type="InterPro" id="IPR017853">
    <property type="entry name" value="GH"/>
</dbReference>
<dbReference type="PANTHER" id="PTHR16631:SF14">
    <property type="entry name" value="FAMILY 17 GLUCOSIDASE SCW10-RELATED"/>
    <property type="match status" value="1"/>
</dbReference>
<accession>A0AAE0JGZ3</accession>
<keyword evidence="6 10" id="KW-0378">Hydrolase</keyword>
<dbReference type="GeneID" id="87865907"/>
<dbReference type="GO" id="GO:0071555">
    <property type="term" value="P:cell wall organization"/>
    <property type="evidence" value="ECO:0007669"/>
    <property type="project" value="TreeGrafter"/>
</dbReference>
<comment type="similarity">
    <text evidence="2 7">Belongs to the glycosyl hydrolase 17 family.</text>
</comment>
<dbReference type="Gene3D" id="3.20.20.80">
    <property type="entry name" value="Glycosidases"/>
    <property type="match status" value="2"/>
</dbReference>
<sequence length="528" mass="57348">MKYSIPVSRLVLVASLFGRILSIPSAGDDIHRVHARNHLPRLMDIPIHVDDSETEAPKAVVALEDDGRSALEGQTPSRDTGGRVEAESMTLAARGDTSAIQAQTAATSTATEVEEVVIYVDENSQTVTTETNTIPIISQATPSASSSSLSPSPSSSSSTSSSMAETTLKLKTKRTNLSSYLSYNKAHKKLIKPIKPTKPMDSTPPATNNTTILTNTNTTTHIHPGFSPQRLPGITYAPYDLTGCRSPSNIASDFSRIARTGLYSTVRIYGVDCSQVLHTLRAASSVSPPLKLFLGIFHLSDLSSQITTLVKDVQTFAAASSSPKKTVEEVWTNMVDTISVGNELVNNGQATPAQVLAAVRTVRQALRREGYQGPVVTVDTFVAVLAHPQLCSSPDTDYCAVNVHPFFDPHTVAGQAGNFVRRQVLNIREATNPKTQATTEKEGKQKRVVVTETGWPKQGNANYKAVPGRAEQKRAVEGVMKVWKEGRERGFGDDGDFEVYMFTAFDDEWKVAEKGTFYAEQFWGIQND</sequence>
<evidence type="ECO:0000256" key="3">
    <source>
        <dbReference type="ARBA" id="ARBA00022512"/>
    </source>
</evidence>
<evidence type="ECO:0000256" key="2">
    <source>
        <dbReference type="ARBA" id="ARBA00008773"/>
    </source>
</evidence>
<proteinExistence type="inferred from homology"/>
<dbReference type="Pfam" id="PF00332">
    <property type="entry name" value="Glyco_hydro_17"/>
    <property type="match status" value="1"/>
</dbReference>
<evidence type="ECO:0000313" key="11">
    <source>
        <dbReference type="Proteomes" id="UP001278500"/>
    </source>
</evidence>